<evidence type="ECO:0000259" key="2">
    <source>
        <dbReference type="Pfam" id="PF20803"/>
    </source>
</evidence>
<dbReference type="InterPro" id="IPR036390">
    <property type="entry name" value="WH_DNA-bd_sf"/>
</dbReference>
<feature type="domain" description="Transcriptional repressor PaaX-like central Cas2-like" evidence="2">
    <location>
        <begin position="153"/>
        <end position="221"/>
    </location>
</feature>
<gene>
    <name evidence="3" type="ORF">A2954_07715</name>
</gene>
<evidence type="ECO:0000313" key="4">
    <source>
        <dbReference type="Proteomes" id="UP000177698"/>
    </source>
</evidence>
<feature type="compositionally biased region" description="Basic and acidic residues" evidence="1">
    <location>
        <begin position="1"/>
        <end position="12"/>
    </location>
</feature>
<dbReference type="AlphaFoldDB" id="A0A1F7I848"/>
<dbReference type="SUPFAM" id="SSF46785">
    <property type="entry name" value="Winged helix' DNA-binding domain"/>
    <property type="match status" value="1"/>
</dbReference>
<name>A0A1F7I848_9BACT</name>
<accession>A0A1F7I848</accession>
<feature type="region of interest" description="Disordered" evidence="1">
    <location>
        <begin position="1"/>
        <end position="26"/>
    </location>
</feature>
<dbReference type="SUPFAM" id="SSF143430">
    <property type="entry name" value="TTP0101/SSO1404-like"/>
    <property type="match status" value="1"/>
</dbReference>
<comment type="caution">
    <text evidence="3">The sequence shown here is derived from an EMBL/GenBank/DDBJ whole genome shotgun (WGS) entry which is preliminary data.</text>
</comment>
<reference evidence="3 4" key="1">
    <citation type="journal article" date="2016" name="Nat. Commun.">
        <title>Thousands of microbial genomes shed light on interconnected biogeochemical processes in an aquifer system.</title>
        <authorList>
            <person name="Anantharaman K."/>
            <person name="Brown C.T."/>
            <person name="Hug L.A."/>
            <person name="Sharon I."/>
            <person name="Castelle C.J."/>
            <person name="Probst A.J."/>
            <person name="Thomas B.C."/>
            <person name="Singh A."/>
            <person name="Wilkins M.J."/>
            <person name="Karaoz U."/>
            <person name="Brodie E.L."/>
            <person name="Williams K.H."/>
            <person name="Hubbard S.S."/>
            <person name="Banfield J.F."/>
        </authorList>
    </citation>
    <scope>NUCLEOTIDE SEQUENCE [LARGE SCALE GENOMIC DNA]</scope>
</reference>
<dbReference type="Gene3D" id="3.30.70.2650">
    <property type="match status" value="1"/>
</dbReference>
<sequence>MDKRDKRLLKEIKNRKRRTKEKVSKPSINDENIQKLALSLVQKNKKEINDQKFFSTKNILNMIGAGILSLTEMYPHNIIRRGKPYLQDPEVFGSWKRFNIPYLKRTLKRLEKSKVIEIKVEKGKQVIKITDKGRTKILRNTINDIKIEKPGFWNGKWWLVSYDLPEDMHNLRDGIRKYLLSLGFFPIQKSVYVHAYPCKEQMEFLREYYGIREYMTIFKIEWIENDGVLKEFFNLK</sequence>
<dbReference type="EMBL" id="MGAG01000040">
    <property type="protein sequence ID" value="OGK39540.1"/>
    <property type="molecule type" value="Genomic_DNA"/>
</dbReference>
<dbReference type="Proteomes" id="UP000177698">
    <property type="component" value="Unassembled WGS sequence"/>
</dbReference>
<protein>
    <recommendedName>
        <fullName evidence="2">Transcriptional repressor PaaX-like central Cas2-like domain-containing protein</fullName>
    </recommendedName>
</protein>
<dbReference type="Pfam" id="PF20803">
    <property type="entry name" value="PaaX_M"/>
    <property type="match status" value="1"/>
</dbReference>
<evidence type="ECO:0000313" key="3">
    <source>
        <dbReference type="EMBL" id="OGK39540.1"/>
    </source>
</evidence>
<dbReference type="STRING" id="1802056.A2954_07715"/>
<evidence type="ECO:0000256" key="1">
    <source>
        <dbReference type="SAM" id="MobiDB-lite"/>
    </source>
</evidence>
<organism evidence="3 4">
    <name type="scientific">Candidatus Roizmanbacteria bacterium RIFCSPLOWO2_01_FULL_37_12</name>
    <dbReference type="NCBI Taxonomy" id="1802056"/>
    <lineage>
        <taxon>Bacteria</taxon>
        <taxon>Candidatus Roizmaniibacteriota</taxon>
    </lineage>
</organism>
<dbReference type="InterPro" id="IPR048846">
    <property type="entry name" value="PaaX-like_central"/>
</dbReference>
<proteinExistence type="predicted"/>